<evidence type="ECO:0000313" key="1">
    <source>
        <dbReference type="EMBL" id="STU71523.1"/>
    </source>
</evidence>
<dbReference type="Proteomes" id="UP000255382">
    <property type="component" value="Unassembled WGS sequence"/>
</dbReference>
<name>A0A377ZIU9_KLEPO</name>
<keyword evidence="2" id="KW-1185">Reference proteome</keyword>
<reference evidence="1 2" key="1">
    <citation type="submission" date="2018-06" db="EMBL/GenBank/DDBJ databases">
        <authorList>
            <consortium name="Pathogen Informatics"/>
            <person name="Doyle S."/>
        </authorList>
    </citation>
    <scope>NUCLEOTIDE SEQUENCE [LARGE SCALE GENOMIC DNA]</scope>
    <source>
        <strain evidence="1 2">NCTC5050</strain>
    </source>
</reference>
<proteinExistence type="predicted"/>
<accession>A0A377ZIU9</accession>
<sequence length="102" mass="10588">MGYRYSWDIQAGIGRGPVNEIVAISADKKTVFAGTPGQVAGNTSLYIDKPNLFGGEDTGGEGGIQGTLEVMMAALTRCRLPLIIDITHGVSAGFSGAGHHLL</sequence>
<dbReference type="AlphaFoldDB" id="A0A377ZIU9"/>
<dbReference type="EMBL" id="UGLZ01000004">
    <property type="protein sequence ID" value="STU71523.1"/>
    <property type="molecule type" value="Genomic_DNA"/>
</dbReference>
<organism evidence="1 2">
    <name type="scientific">Klebsiella pneumoniae subsp. ozaenae</name>
    <dbReference type="NCBI Taxonomy" id="574"/>
    <lineage>
        <taxon>Bacteria</taxon>
        <taxon>Pseudomonadati</taxon>
        <taxon>Pseudomonadota</taxon>
        <taxon>Gammaproteobacteria</taxon>
        <taxon>Enterobacterales</taxon>
        <taxon>Enterobacteriaceae</taxon>
        <taxon>Klebsiella/Raoultella group</taxon>
        <taxon>Klebsiella</taxon>
        <taxon>Klebsiella pneumoniae complex</taxon>
    </lineage>
</organism>
<evidence type="ECO:0000313" key="2">
    <source>
        <dbReference type="Proteomes" id="UP000255382"/>
    </source>
</evidence>
<gene>
    <name evidence="1" type="ORF">NCTC5050_02236</name>
</gene>
<protein>
    <submittedName>
        <fullName evidence="1">Uncharacterized protein</fullName>
    </submittedName>
</protein>